<protein>
    <submittedName>
        <fullName evidence="1">SusC/RagA family TonB-linked outer membrane protein</fullName>
    </submittedName>
</protein>
<dbReference type="Proteomes" id="UP000605392">
    <property type="component" value="Unassembled WGS sequence"/>
</dbReference>
<gene>
    <name evidence="1" type="ORF">GCM10011375_00360</name>
</gene>
<comment type="caution">
    <text evidence="1">The sequence shown here is derived from an EMBL/GenBank/DDBJ whole genome shotgun (WGS) entry which is preliminary data.</text>
</comment>
<name>A0ACB5PKZ3_9BACT</name>
<keyword evidence="2" id="KW-1185">Reference proteome</keyword>
<evidence type="ECO:0000313" key="1">
    <source>
        <dbReference type="EMBL" id="GGF48813.1"/>
    </source>
</evidence>
<accession>A0ACB5PKZ3</accession>
<dbReference type="EMBL" id="BMFN01000001">
    <property type="protein sequence ID" value="GGF48813.1"/>
    <property type="molecule type" value="Genomic_DNA"/>
</dbReference>
<proteinExistence type="predicted"/>
<organism evidence="1 2">
    <name type="scientific">Hymenobacter qilianensis</name>
    <dbReference type="NCBI Taxonomy" id="1385715"/>
    <lineage>
        <taxon>Bacteria</taxon>
        <taxon>Pseudomonadati</taxon>
        <taxon>Bacteroidota</taxon>
        <taxon>Cytophagia</taxon>
        <taxon>Cytophagales</taxon>
        <taxon>Hymenobacteraceae</taxon>
        <taxon>Hymenobacter</taxon>
    </lineage>
</organism>
<evidence type="ECO:0000313" key="2">
    <source>
        <dbReference type="Proteomes" id="UP000605392"/>
    </source>
</evidence>
<sequence>MKKLLWFFLALGWLLAPPALAQTTRTVTGVVTAADDRSPLPGVNVIVKGTTNGVQTDAEGRYTLNNVAEGGMLVFSFIGYTAQERPATGATVDAALASSTTNLGEVLVTTAFGIEKEGRSIVTSVQSVQGTELVNSRQPNIVNALQGKIAGVNITSSGGGPGEGAAIVIRGGTSLDGDNQPLFVIDGVIMDNSSFAESTAPGGGSAFNGILGRSVGTTNRASDINPEDIESMTVLKGPAAAVLYGLRAANGAVIIKTKSGTAGRVTLNYRTQFSVDQVNRLPKLQDQYKQGSLGIFDPGTRQSWGPRFAPGETIYNNLEDFYQKGTSFQNYLNMTGGTEKASFLLSVQHLDSKGITPESKYDKASVRLAGTVQISPKFSANASANYLNSGGERPVQGPGLFGGSGGYLISLLNWPRNDDARNYLNPDGSRRRLTGASTSANDADNPYFTVNRNPQTDRTNRFIGNATLNFAAYKWLNFSYTLGTDFYQERVRSVRAVGTSLVNNQDGGIAETTNANRILNSNFLATLNHQFSENFSGTLTLGNTVEQNQNETTNVIGLIFQNPNFISINNTVNRNALTSNVKRRLVGNFAQLSMVFWDQLFLELSGRYDISSTLPRPDKNKIYGKGFGYGSIGAGYEFTRTLGLEQNPVLNYGKIRGSIAEVGKDTGPYRVESPLAANTYIGGGFRNGFFGSNSLLIPERSRSYELGVELRFLQNRLGLDANVYRTRTTDQLIAPRVSQATGFILQYINGGTVENKGIEISLNGSPVKTNNFTWDVLANFYRNENRTVELPSVLTVVNQSDAFIIDFAQGGAYPGKPITGIGASDWLRAPDGRVLISPTTGYPLVNANFTYQGDRAPDFTTQLTNTLTYKGLQFTFLFDFRKGGKVVNGNDWYATRTSGLSERTLDRYKEVVFDGVIATPNTDGSTTYTQNTRPVELTQGYYQNTLGTVGSAFIEDVSWARLRYATLSYNIPSTAFGQSFIKGVELSVTGRNLLLLTNYTGADPETSAAGAGVRGGGSNGFDYGSVPATRGVDMGVRVTF</sequence>
<reference evidence="1 2" key="1">
    <citation type="journal article" date="2019" name="Int. J. Syst. Evol. Microbiol.">
        <title>The Global Catalogue of Microorganisms (GCM) 10K type strain sequencing project: providing services to taxonomists for standard genome sequencing and annotation.</title>
        <authorList>
            <consortium name="The Broad Institute Genomics Platform"/>
            <consortium name="The Broad Institute Genome Sequencing Center for Infectious Disease"/>
            <person name="Wu L."/>
            <person name="Ma J."/>
        </authorList>
    </citation>
    <scope>NUCLEOTIDE SEQUENCE [LARGE SCALE GENOMIC DNA]</scope>
    <source>
        <strain evidence="1 2">CGMCC 1.12720</strain>
    </source>
</reference>